<dbReference type="InterPro" id="IPR011330">
    <property type="entry name" value="Glyco_hydro/deAcase_b/a-brl"/>
</dbReference>
<organism evidence="3 4">
    <name type="scientific">Rheinheimera riviphila</name>
    <dbReference type="NCBI Taxonomy" id="1834037"/>
    <lineage>
        <taxon>Bacteria</taxon>
        <taxon>Pseudomonadati</taxon>
        <taxon>Pseudomonadota</taxon>
        <taxon>Gammaproteobacteria</taxon>
        <taxon>Chromatiales</taxon>
        <taxon>Chromatiaceae</taxon>
        <taxon>Rheinheimera</taxon>
    </lineage>
</organism>
<accession>A0A437QG80</accession>
<feature type="domain" description="NodB homology" evidence="2">
    <location>
        <begin position="52"/>
        <end position="171"/>
    </location>
</feature>
<keyword evidence="1" id="KW-0732">Signal</keyword>
<protein>
    <submittedName>
        <fullName evidence="3">Polysaccharide deacetylase</fullName>
    </submittedName>
</protein>
<evidence type="ECO:0000259" key="2">
    <source>
        <dbReference type="PROSITE" id="PS51677"/>
    </source>
</evidence>
<comment type="caution">
    <text evidence="3">The sequence shown here is derived from an EMBL/GenBank/DDBJ whole genome shotgun (WGS) entry which is preliminary data.</text>
</comment>
<dbReference type="AlphaFoldDB" id="A0A437QG80"/>
<feature type="chain" id="PRO_5019368121" evidence="1">
    <location>
        <begin position="21"/>
        <end position="281"/>
    </location>
</feature>
<dbReference type="Gene3D" id="3.20.20.370">
    <property type="entry name" value="Glycoside hydrolase/deacetylase"/>
    <property type="match status" value="1"/>
</dbReference>
<dbReference type="GO" id="GO:0016810">
    <property type="term" value="F:hydrolase activity, acting on carbon-nitrogen (but not peptide) bonds"/>
    <property type="evidence" value="ECO:0007669"/>
    <property type="project" value="InterPro"/>
</dbReference>
<gene>
    <name evidence="3" type="ORF">EOE67_16150</name>
</gene>
<evidence type="ECO:0000256" key="1">
    <source>
        <dbReference type="SAM" id="SignalP"/>
    </source>
</evidence>
<dbReference type="InterPro" id="IPR050248">
    <property type="entry name" value="Polysacc_deacetylase_ArnD"/>
</dbReference>
<dbReference type="Proteomes" id="UP000283077">
    <property type="component" value="Unassembled WGS sequence"/>
</dbReference>
<dbReference type="OrthoDB" id="9784220at2"/>
<proteinExistence type="predicted"/>
<dbReference type="RefSeq" id="WP_127700375.1">
    <property type="nucleotide sequence ID" value="NZ_SACS01000020.1"/>
</dbReference>
<dbReference type="SUPFAM" id="SSF88713">
    <property type="entry name" value="Glycoside hydrolase/deacetylase"/>
    <property type="match status" value="1"/>
</dbReference>
<dbReference type="PROSITE" id="PS51677">
    <property type="entry name" value="NODB"/>
    <property type="match status" value="1"/>
</dbReference>
<dbReference type="EMBL" id="SACS01000020">
    <property type="protein sequence ID" value="RVU33547.1"/>
    <property type="molecule type" value="Genomic_DNA"/>
</dbReference>
<dbReference type="Pfam" id="PF01522">
    <property type="entry name" value="Polysacc_deac_1"/>
    <property type="match status" value="1"/>
</dbReference>
<feature type="signal peptide" evidence="1">
    <location>
        <begin position="1"/>
        <end position="20"/>
    </location>
</feature>
<keyword evidence="4" id="KW-1185">Reference proteome</keyword>
<dbReference type="GO" id="GO:0005975">
    <property type="term" value="P:carbohydrate metabolic process"/>
    <property type="evidence" value="ECO:0007669"/>
    <property type="project" value="InterPro"/>
</dbReference>
<evidence type="ECO:0000313" key="3">
    <source>
        <dbReference type="EMBL" id="RVU33547.1"/>
    </source>
</evidence>
<sequence>MSKSACAVLILICCNGFANANQQTADQQTARQQTAIPTTSSQPFNWPDGAKAAVSLSYDDALNSQLDQAVSALAAHKFKATFYLTLNSDAYKARQAEWQALAKAGHELGNHSVHHACRASLANREWVAKEQDLDQWTLAKIGAEITQANQQLQALDQQSSRTFTPPCGDTQVKDGDYLASVAPLFSGIKVLGPPVTSMSQIEGKQLPTWFPVEPTLQQLIDYTEQAAQHGTIASITFHGVGGDHLQVDSKVHQQFLAYLAKHRDRFWVDTYHNISLYLQQM</sequence>
<evidence type="ECO:0000313" key="4">
    <source>
        <dbReference type="Proteomes" id="UP000283077"/>
    </source>
</evidence>
<dbReference type="PANTHER" id="PTHR10587">
    <property type="entry name" value="GLYCOSYL TRANSFERASE-RELATED"/>
    <property type="match status" value="1"/>
</dbReference>
<name>A0A437QG80_9GAMM</name>
<dbReference type="InterPro" id="IPR002509">
    <property type="entry name" value="NODB_dom"/>
</dbReference>
<reference evidence="3 4" key="1">
    <citation type="submission" date="2019-01" db="EMBL/GenBank/DDBJ databases">
        <authorList>
            <person name="Chen W.-M."/>
        </authorList>
    </citation>
    <scope>NUCLEOTIDE SEQUENCE [LARGE SCALE GENOMIC DNA]</scope>
    <source>
        <strain evidence="3 4">KYPC3</strain>
    </source>
</reference>